<dbReference type="InterPro" id="IPR028978">
    <property type="entry name" value="Chorismate_lyase_/UTRA_dom_sf"/>
</dbReference>
<dbReference type="Gene3D" id="3.40.1410.10">
    <property type="entry name" value="Chorismate lyase-like"/>
    <property type="match status" value="1"/>
</dbReference>
<evidence type="ECO:0000256" key="1">
    <source>
        <dbReference type="ARBA" id="ARBA00023015"/>
    </source>
</evidence>
<dbReference type="GO" id="GO:0003677">
    <property type="term" value="F:DNA binding"/>
    <property type="evidence" value="ECO:0007669"/>
    <property type="project" value="UniProtKB-KW"/>
</dbReference>
<dbReference type="Pfam" id="PF00392">
    <property type="entry name" value="GntR"/>
    <property type="match status" value="1"/>
</dbReference>
<dbReference type="SUPFAM" id="SSF46785">
    <property type="entry name" value="Winged helix' DNA-binding domain"/>
    <property type="match status" value="1"/>
</dbReference>
<evidence type="ECO:0000313" key="5">
    <source>
        <dbReference type="EMBL" id="RAI03544.1"/>
    </source>
</evidence>
<evidence type="ECO:0000259" key="4">
    <source>
        <dbReference type="PROSITE" id="PS50949"/>
    </source>
</evidence>
<reference evidence="5 6" key="1">
    <citation type="submission" date="2018-05" db="EMBL/GenBank/DDBJ databases">
        <title>Acuticoccus sediminis sp. nov., isolated from deep-sea sediment of Indian Ocean.</title>
        <authorList>
            <person name="Liu X."/>
            <person name="Lai Q."/>
            <person name="Du Y."/>
            <person name="Sun F."/>
            <person name="Zhang X."/>
            <person name="Wang S."/>
            <person name="Shao Z."/>
        </authorList>
    </citation>
    <scope>NUCLEOTIDE SEQUENCE [LARGE SCALE GENOMIC DNA]</scope>
    <source>
        <strain evidence="5 6">PTG4-2</strain>
    </source>
</reference>
<dbReference type="InterPro" id="IPR050679">
    <property type="entry name" value="Bact_HTH_transcr_reg"/>
</dbReference>
<dbReference type="Gene3D" id="1.10.10.10">
    <property type="entry name" value="Winged helix-like DNA-binding domain superfamily/Winged helix DNA-binding domain"/>
    <property type="match status" value="1"/>
</dbReference>
<evidence type="ECO:0000313" key="6">
    <source>
        <dbReference type="Proteomes" id="UP000249590"/>
    </source>
</evidence>
<dbReference type="InterPro" id="IPR036388">
    <property type="entry name" value="WH-like_DNA-bd_sf"/>
</dbReference>
<protein>
    <submittedName>
        <fullName evidence="5">GntR family transcriptional regulator</fullName>
    </submittedName>
</protein>
<dbReference type="AlphaFoldDB" id="A0A8B2P0P5"/>
<dbReference type="PANTHER" id="PTHR44846">
    <property type="entry name" value="MANNOSYL-D-GLYCERATE TRANSPORT/METABOLISM SYSTEM REPRESSOR MNGR-RELATED"/>
    <property type="match status" value="1"/>
</dbReference>
<dbReference type="Proteomes" id="UP000249590">
    <property type="component" value="Unassembled WGS sequence"/>
</dbReference>
<accession>A0A8B2P0P5</accession>
<dbReference type="InterPro" id="IPR011663">
    <property type="entry name" value="UTRA"/>
</dbReference>
<dbReference type="Pfam" id="PF07702">
    <property type="entry name" value="UTRA"/>
    <property type="match status" value="1"/>
</dbReference>
<dbReference type="InterPro" id="IPR000524">
    <property type="entry name" value="Tscrpt_reg_HTH_GntR"/>
</dbReference>
<feature type="domain" description="HTH gntR-type" evidence="4">
    <location>
        <begin position="11"/>
        <end position="79"/>
    </location>
</feature>
<keyword evidence="6" id="KW-1185">Reference proteome</keyword>
<gene>
    <name evidence="5" type="ORF">DLJ53_03365</name>
</gene>
<dbReference type="SMART" id="SM00345">
    <property type="entry name" value="HTH_GNTR"/>
    <property type="match status" value="1"/>
</dbReference>
<organism evidence="5 6">
    <name type="scientific">Acuticoccus sediminis</name>
    <dbReference type="NCBI Taxonomy" id="2184697"/>
    <lineage>
        <taxon>Bacteria</taxon>
        <taxon>Pseudomonadati</taxon>
        <taxon>Pseudomonadota</taxon>
        <taxon>Alphaproteobacteria</taxon>
        <taxon>Hyphomicrobiales</taxon>
        <taxon>Amorphaceae</taxon>
        <taxon>Acuticoccus</taxon>
    </lineage>
</organism>
<name>A0A8B2P0P5_9HYPH</name>
<keyword evidence="2" id="KW-0238">DNA-binding</keyword>
<dbReference type="PANTHER" id="PTHR44846:SF1">
    <property type="entry name" value="MANNOSYL-D-GLYCERATE TRANSPORT_METABOLISM SYSTEM REPRESSOR MNGR-RELATED"/>
    <property type="match status" value="1"/>
</dbReference>
<dbReference type="PRINTS" id="PR00035">
    <property type="entry name" value="HTHGNTR"/>
</dbReference>
<sequence>MPRPDYGRSRTPRYVQVAAAIRRRIDEATWRPGEKIPPLPVLQDEFAVARVTIRQAVEMLEGEGLLRRVQGAGTFVAASLPDKRFLKLDLDWSRIPSEIGASVPHFLSIEHDVVPPERVLRGLVPAGAYRFFESRQAREGAPFSYARAYVVEDVAARAPERFAREPALYVIATLPELAIGSARQSFVIGAADEAIAGHLMTGIGSPTAEAHITIADPDGRLLYVADVVYRGDCVRLDVDLLR</sequence>
<comment type="caution">
    <text evidence="5">The sequence shown here is derived from an EMBL/GenBank/DDBJ whole genome shotgun (WGS) entry which is preliminary data.</text>
</comment>
<dbReference type="InterPro" id="IPR036390">
    <property type="entry name" value="WH_DNA-bd_sf"/>
</dbReference>
<dbReference type="OrthoDB" id="9808698at2"/>
<dbReference type="SUPFAM" id="SSF64288">
    <property type="entry name" value="Chorismate lyase-like"/>
    <property type="match status" value="1"/>
</dbReference>
<keyword evidence="1" id="KW-0805">Transcription regulation</keyword>
<dbReference type="GO" id="GO:0003700">
    <property type="term" value="F:DNA-binding transcription factor activity"/>
    <property type="evidence" value="ECO:0007669"/>
    <property type="project" value="InterPro"/>
</dbReference>
<evidence type="ECO:0000256" key="2">
    <source>
        <dbReference type="ARBA" id="ARBA00023125"/>
    </source>
</evidence>
<evidence type="ECO:0000256" key="3">
    <source>
        <dbReference type="ARBA" id="ARBA00023163"/>
    </source>
</evidence>
<dbReference type="GO" id="GO:0045892">
    <property type="term" value="P:negative regulation of DNA-templated transcription"/>
    <property type="evidence" value="ECO:0007669"/>
    <property type="project" value="TreeGrafter"/>
</dbReference>
<dbReference type="PROSITE" id="PS50949">
    <property type="entry name" value="HTH_GNTR"/>
    <property type="match status" value="1"/>
</dbReference>
<dbReference type="EMBL" id="QHHQ01000001">
    <property type="protein sequence ID" value="RAI03544.1"/>
    <property type="molecule type" value="Genomic_DNA"/>
</dbReference>
<proteinExistence type="predicted"/>
<dbReference type="CDD" id="cd07377">
    <property type="entry name" value="WHTH_GntR"/>
    <property type="match status" value="1"/>
</dbReference>
<dbReference type="RefSeq" id="WP_111342331.1">
    <property type="nucleotide sequence ID" value="NZ_JAIWKD010000001.1"/>
</dbReference>
<keyword evidence="3" id="KW-0804">Transcription</keyword>